<evidence type="ECO:0000313" key="11">
    <source>
        <dbReference type="Proteomes" id="UP000001338"/>
    </source>
</evidence>
<dbReference type="GO" id="GO:0004349">
    <property type="term" value="F:glutamate 5-kinase activity"/>
    <property type="evidence" value="ECO:0007669"/>
    <property type="project" value="UniProtKB-UniRule"/>
</dbReference>
<dbReference type="InterPro" id="IPR036393">
    <property type="entry name" value="AceGlu_kinase-like_sf"/>
</dbReference>
<dbReference type="PANTHER" id="PTHR43654">
    <property type="entry name" value="GLUTAMATE 5-KINASE"/>
    <property type="match status" value="1"/>
</dbReference>
<comment type="similarity">
    <text evidence="8">Belongs to the glutamate 5-kinase family.</text>
</comment>
<feature type="binding site" evidence="8">
    <location>
        <begin position="286"/>
        <end position="292"/>
    </location>
    <ligand>
        <name>ATP</name>
        <dbReference type="ChEBI" id="CHEBI:30616"/>
    </ligand>
</feature>
<evidence type="ECO:0000313" key="10">
    <source>
        <dbReference type="EMBL" id="EKR63550.1"/>
    </source>
</evidence>
<dbReference type="PRINTS" id="PR00474">
    <property type="entry name" value="GLU5KINASE"/>
</dbReference>
<evidence type="ECO:0000256" key="7">
    <source>
        <dbReference type="ARBA" id="ARBA00022840"/>
    </source>
</evidence>
<dbReference type="HAMAP" id="MF_00456">
    <property type="entry name" value="ProB"/>
    <property type="match status" value="1"/>
</dbReference>
<dbReference type="UniPathway" id="UPA00098">
    <property type="reaction ID" value="UER00359"/>
</dbReference>
<name>A0A828Z1Q3_9LEPT</name>
<dbReference type="EMBL" id="AFLV02000058">
    <property type="protein sequence ID" value="EKR63550.1"/>
    <property type="molecule type" value="Genomic_DNA"/>
</dbReference>
<evidence type="ECO:0000256" key="4">
    <source>
        <dbReference type="ARBA" id="ARBA00022679"/>
    </source>
</evidence>
<dbReference type="InterPro" id="IPR019797">
    <property type="entry name" value="Glutamate_5-kinase_CS"/>
</dbReference>
<dbReference type="GO" id="GO:0005524">
    <property type="term" value="F:ATP binding"/>
    <property type="evidence" value="ECO:0007669"/>
    <property type="project" value="UniProtKB-KW"/>
</dbReference>
<comment type="pathway">
    <text evidence="8">Amino-acid biosynthesis; L-proline biosynthesis; L-glutamate 5-semialdehyde from L-glutamate: step 1/2.</text>
</comment>
<keyword evidence="4 8" id="KW-0808">Transferase</keyword>
<dbReference type="Gene3D" id="3.40.1160.10">
    <property type="entry name" value="Acetylglutamate kinase-like"/>
    <property type="match status" value="1"/>
</dbReference>
<comment type="catalytic activity">
    <reaction evidence="8">
        <text>L-glutamate + ATP = L-glutamyl 5-phosphate + ADP</text>
        <dbReference type="Rhea" id="RHEA:14877"/>
        <dbReference type="ChEBI" id="CHEBI:29985"/>
        <dbReference type="ChEBI" id="CHEBI:30616"/>
        <dbReference type="ChEBI" id="CHEBI:58274"/>
        <dbReference type="ChEBI" id="CHEBI:456216"/>
        <dbReference type="EC" id="2.7.2.11"/>
    </reaction>
</comment>
<dbReference type="GO" id="GO:0005829">
    <property type="term" value="C:cytosol"/>
    <property type="evidence" value="ECO:0007669"/>
    <property type="project" value="TreeGrafter"/>
</dbReference>
<dbReference type="PROSITE" id="PS00902">
    <property type="entry name" value="GLUTAMATE_5_KINASE"/>
    <property type="match status" value="1"/>
</dbReference>
<evidence type="ECO:0000256" key="3">
    <source>
        <dbReference type="ARBA" id="ARBA00022650"/>
    </source>
</evidence>
<evidence type="ECO:0000256" key="1">
    <source>
        <dbReference type="ARBA" id="ARBA00022490"/>
    </source>
</evidence>
<dbReference type="InterPro" id="IPR001057">
    <property type="entry name" value="Glu/AcGlu_kinase"/>
</dbReference>
<dbReference type="InterPro" id="IPR041739">
    <property type="entry name" value="G5K_ProB"/>
</dbReference>
<feature type="binding site" evidence="8">
    <location>
        <position position="232"/>
    </location>
    <ligand>
        <name>substrate</name>
    </ligand>
</feature>
<keyword evidence="3 8" id="KW-0641">Proline biosynthesis</keyword>
<evidence type="ECO:0000259" key="9">
    <source>
        <dbReference type="Pfam" id="PF00696"/>
    </source>
</evidence>
<comment type="subcellular location">
    <subcellularLocation>
        <location evidence="8">Cytoplasm</location>
    </subcellularLocation>
</comment>
<evidence type="ECO:0000256" key="6">
    <source>
        <dbReference type="ARBA" id="ARBA00022777"/>
    </source>
</evidence>
<keyword evidence="7 8" id="KW-0067">ATP-binding</keyword>
<sequence>MSKVMLKDSRHLTKDTVVVRNLGLCYELSNTYRQFLLNFWGRHLIAETGFVKVDSKKNFNSNRLTGYNEMNMERNSLSEKIHSAEMIVIKVGSARLSGPESEVNDFLFQLVSDIRHLRDLGKKVILVSSGAIARGRLLLNELPSSIPSGDSLSEKQALAAMGQNRLINLYDSFFSKVNLSIAQILFGVLDLESKEGYKNLKNTFTQLLEWGVLPIVNENDSVATEEVKFGDNDMLSALVSLIVGADLLLILTGVDGFLKEEKVVPFLKGISKDDLNLAGGPSGPGTGGMFTKLKSAGLLSEAGVPTAILNGKKMHAIREFLEKNSAGTLVAPSGNRVFSEENVKEIIRKNRNGNGENHL</sequence>
<accession>A0A828Z1Q3</accession>
<feature type="binding site" evidence="8">
    <location>
        <position position="220"/>
    </location>
    <ligand>
        <name>substrate</name>
    </ligand>
</feature>
<dbReference type="InterPro" id="IPR005715">
    <property type="entry name" value="Glu_5kinase/COase_Synthase"/>
</dbReference>
<evidence type="ECO:0000256" key="8">
    <source>
        <dbReference type="HAMAP-Rule" id="MF_00456"/>
    </source>
</evidence>
<dbReference type="AlphaFoldDB" id="A0A828Z1Q3"/>
<feature type="binding site" evidence="8">
    <location>
        <position position="129"/>
    </location>
    <ligand>
        <name>substrate</name>
    </ligand>
</feature>
<dbReference type="CDD" id="cd04242">
    <property type="entry name" value="AAK_G5K_ProB"/>
    <property type="match status" value="1"/>
</dbReference>
<organism evidence="10 11">
    <name type="scientific">Leptospira weilii str. 2006001853</name>
    <dbReference type="NCBI Taxonomy" id="1001589"/>
    <lineage>
        <taxon>Bacteria</taxon>
        <taxon>Pseudomonadati</taxon>
        <taxon>Spirochaetota</taxon>
        <taxon>Spirochaetia</taxon>
        <taxon>Leptospirales</taxon>
        <taxon>Leptospiraceae</taxon>
        <taxon>Leptospira</taxon>
    </lineage>
</organism>
<keyword evidence="1 8" id="KW-0963">Cytoplasm</keyword>
<dbReference type="NCBIfam" id="TIGR01027">
    <property type="entry name" value="proB"/>
    <property type="match status" value="1"/>
</dbReference>
<dbReference type="GO" id="GO:0055129">
    <property type="term" value="P:L-proline biosynthetic process"/>
    <property type="evidence" value="ECO:0007669"/>
    <property type="project" value="UniProtKB-UniRule"/>
</dbReference>
<evidence type="ECO:0000256" key="5">
    <source>
        <dbReference type="ARBA" id="ARBA00022741"/>
    </source>
</evidence>
<keyword evidence="2 8" id="KW-0028">Amino-acid biosynthesis</keyword>
<feature type="binding site" evidence="8">
    <location>
        <position position="90"/>
    </location>
    <ligand>
        <name>ATP</name>
        <dbReference type="ChEBI" id="CHEBI:30616"/>
    </ligand>
</feature>
<keyword evidence="5 8" id="KW-0547">Nucleotide-binding</keyword>
<dbReference type="EC" id="2.7.2.11" evidence="8"/>
<dbReference type="Pfam" id="PF00696">
    <property type="entry name" value="AA_kinase"/>
    <property type="match status" value="1"/>
</dbReference>
<comment type="function">
    <text evidence="8">Catalyzes the transfer of a phosphate group to glutamate to form L-glutamate 5-phosphate.</text>
</comment>
<dbReference type="FunFam" id="3.40.1160.10:FF:000006">
    <property type="entry name" value="Glutamate 5-kinase"/>
    <property type="match status" value="1"/>
</dbReference>
<dbReference type="InterPro" id="IPR001048">
    <property type="entry name" value="Asp/Glu/Uridylate_kinase"/>
</dbReference>
<feature type="domain" description="Aspartate/glutamate/uridylate kinase" evidence="9">
    <location>
        <begin position="86"/>
        <end position="310"/>
    </location>
</feature>
<gene>
    <name evidence="8" type="primary">proB</name>
    <name evidence="10" type="ORF">LEP1GSC036_4348</name>
</gene>
<comment type="caution">
    <text evidence="8">Lacks conserved residue(s) required for the propagation of feature annotation.</text>
</comment>
<evidence type="ECO:0000256" key="2">
    <source>
        <dbReference type="ARBA" id="ARBA00022605"/>
    </source>
</evidence>
<reference evidence="10 11" key="1">
    <citation type="submission" date="2012-10" db="EMBL/GenBank/DDBJ databases">
        <authorList>
            <person name="Harkins D.M."/>
            <person name="Durkin A.S."/>
            <person name="Brinkac L.M."/>
            <person name="Haft D.H."/>
            <person name="Selengut J.D."/>
            <person name="Sanka R."/>
            <person name="DePew J."/>
            <person name="Purushe J."/>
            <person name="Whelen A.C."/>
            <person name="Vinetz J.M."/>
            <person name="Sutton G.G."/>
            <person name="Nierman W.C."/>
            <person name="Fouts D.E."/>
        </authorList>
    </citation>
    <scope>NUCLEOTIDE SEQUENCE [LARGE SCALE GENOMIC DNA]</scope>
    <source>
        <strain evidence="10 11">2006001853</strain>
    </source>
</reference>
<dbReference type="Proteomes" id="UP000001338">
    <property type="component" value="Unassembled WGS sequence"/>
</dbReference>
<proteinExistence type="inferred from homology"/>
<keyword evidence="6 8" id="KW-0418">Kinase</keyword>
<dbReference type="PANTHER" id="PTHR43654:SF1">
    <property type="entry name" value="ISOPENTENYL PHOSPHATE KINASE"/>
    <property type="match status" value="1"/>
</dbReference>
<protein>
    <recommendedName>
        <fullName evidence="8">Glutamate 5-kinase</fullName>
        <ecNumber evidence="8">2.7.2.11</ecNumber>
    </recommendedName>
    <alternativeName>
        <fullName evidence="8">Gamma-glutamyl kinase</fullName>
        <shortName evidence="8">GK</shortName>
    </alternativeName>
</protein>
<comment type="caution">
    <text evidence="10">The sequence shown here is derived from an EMBL/GenBank/DDBJ whole genome shotgun (WGS) entry which is preliminary data.</text>
</comment>
<dbReference type="SUPFAM" id="SSF53633">
    <property type="entry name" value="Carbamate kinase-like"/>
    <property type="match status" value="1"/>
</dbReference>